<feature type="region of interest" description="Disordered" evidence="1">
    <location>
        <begin position="188"/>
        <end position="248"/>
    </location>
</feature>
<evidence type="ECO:0000256" key="2">
    <source>
        <dbReference type="SAM" id="Phobius"/>
    </source>
</evidence>
<reference evidence="3 4" key="1">
    <citation type="submission" date="2017-04" db="EMBL/GenBank/DDBJ databases">
        <title>Draft genome sequence of Marssonina coronaria NL1: causal agent of apple blotch.</title>
        <authorList>
            <person name="Cheng Q."/>
        </authorList>
    </citation>
    <scope>NUCLEOTIDE SEQUENCE [LARGE SCALE GENOMIC DNA]</scope>
    <source>
        <strain evidence="3 4">NL1</strain>
    </source>
</reference>
<accession>A0A218ZCU1</accession>
<gene>
    <name evidence="3" type="ORF">B2J93_7906</name>
</gene>
<feature type="compositionally biased region" description="Polar residues" evidence="1">
    <location>
        <begin position="188"/>
        <end position="209"/>
    </location>
</feature>
<dbReference type="Proteomes" id="UP000242519">
    <property type="component" value="Unassembled WGS sequence"/>
</dbReference>
<keyword evidence="2" id="KW-0472">Membrane</keyword>
<keyword evidence="4" id="KW-1185">Reference proteome</keyword>
<dbReference type="InParanoid" id="A0A218ZCU1"/>
<sequence length="248" mass="26756">MAIFNPVYGIILPFLFMFTLPIAIFASVTTTFAISILFFRVLIVYIELALAVIPHWLLGEPPQLSHQQHHPRESFPRTKSFGTSKPRRKKRRGSTSSNLSATGSTTPISGGNENGIGVGMGVGPTRDYEGVGGWRVDSPSEEEGLWWKINSRLELPADHGIRRHHRSLTSGSVPASTRGYSPEATMHMNTSRARSPPSSAHGNGNSNGTGDIFFPNVPVSPRGGRRTGSISTSSTSSKGSTGLVMKGR</sequence>
<keyword evidence="2" id="KW-1133">Transmembrane helix</keyword>
<feature type="transmembrane region" description="Helical" evidence="2">
    <location>
        <begin position="37"/>
        <end position="58"/>
    </location>
</feature>
<feature type="transmembrane region" description="Helical" evidence="2">
    <location>
        <begin position="6"/>
        <end position="25"/>
    </location>
</feature>
<feature type="compositionally biased region" description="Gly residues" evidence="1">
    <location>
        <begin position="112"/>
        <end position="122"/>
    </location>
</feature>
<evidence type="ECO:0000256" key="1">
    <source>
        <dbReference type="SAM" id="MobiDB-lite"/>
    </source>
</evidence>
<protein>
    <submittedName>
        <fullName evidence="3">Uncharacterized protein</fullName>
    </submittedName>
</protein>
<name>A0A218ZCU1_9HELO</name>
<feature type="compositionally biased region" description="Low complexity" evidence="1">
    <location>
        <begin position="227"/>
        <end position="242"/>
    </location>
</feature>
<dbReference type="AlphaFoldDB" id="A0A218ZCU1"/>
<keyword evidence="2" id="KW-0812">Transmembrane</keyword>
<evidence type="ECO:0000313" key="3">
    <source>
        <dbReference type="EMBL" id="OWP05562.1"/>
    </source>
</evidence>
<proteinExistence type="predicted"/>
<dbReference type="EMBL" id="MZNU01000068">
    <property type="protein sequence ID" value="OWP05562.1"/>
    <property type="molecule type" value="Genomic_DNA"/>
</dbReference>
<feature type="compositionally biased region" description="Polar residues" evidence="1">
    <location>
        <begin position="94"/>
        <end position="109"/>
    </location>
</feature>
<organism evidence="3 4">
    <name type="scientific">Diplocarpon coronariae</name>
    <dbReference type="NCBI Taxonomy" id="2795749"/>
    <lineage>
        <taxon>Eukaryota</taxon>
        <taxon>Fungi</taxon>
        <taxon>Dikarya</taxon>
        <taxon>Ascomycota</taxon>
        <taxon>Pezizomycotina</taxon>
        <taxon>Leotiomycetes</taxon>
        <taxon>Helotiales</taxon>
        <taxon>Drepanopezizaceae</taxon>
        <taxon>Diplocarpon</taxon>
    </lineage>
</organism>
<comment type="caution">
    <text evidence="3">The sequence shown here is derived from an EMBL/GenBank/DDBJ whole genome shotgun (WGS) entry which is preliminary data.</text>
</comment>
<dbReference type="OrthoDB" id="4492972at2759"/>
<feature type="region of interest" description="Disordered" evidence="1">
    <location>
        <begin position="64"/>
        <end position="123"/>
    </location>
</feature>
<evidence type="ECO:0000313" key="4">
    <source>
        <dbReference type="Proteomes" id="UP000242519"/>
    </source>
</evidence>